<feature type="transmembrane region" description="Helical" evidence="2">
    <location>
        <begin position="865"/>
        <end position="885"/>
    </location>
</feature>
<feature type="transmembrane region" description="Helical" evidence="2">
    <location>
        <begin position="403"/>
        <end position="424"/>
    </location>
</feature>
<name>A0A1K1N597_RUMFL</name>
<feature type="transmembrane region" description="Helical" evidence="2">
    <location>
        <begin position="156"/>
        <end position="176"/>
    </location>
</feature>
<evidence type="ECO:0000313" key="4">
    <source>
        <dbReference type="Proteomes" id="UP000183461"/>
    </source>
</evidence>
<feature type="transmembrane region" description="Helical" evidence="2">
    <location>
        <begin position="21"/>
        <end position="49"/>
    </location>
</feature>
<dbReference type="PANTHER" id="PTHR38454:SF1">
    <property type="entry name" value="INTEGRAL MEMBRANE PROTEIN"/>
    <property type="match status" value="1"/>
</dbReference>
<feature type="region of interest" description="Disordered" evidence="1">
    <location>
        <begin position="944"/>
        <end position="968"/>
    </location>
</feature>
<feature type="transmembrane region" description="Helical" evidence="2">
    <location>
        <begin position="314"/>
        <end position="334"/>
    </location>
</feature>
<dbReference type="PANTHER" id="PTHR38454">
    <property type="entry name" value="INTEGRAL MEMBRANE PROTEIN-RELATED"/>
    <property type="match status" value="1"/>
</dbReference>
<dbReference type="InterPro" id="IPR018580">
    <property type="entry name" value="Uncharacterised_YfhO"/>
</dbReference>
<dbReference type="AlphaFoldDB" id="A0A1K1N597"/>
<organism evidence="3 4">
    <name type="scientific">Ruminococcus flavefaciens</name>
    <dbReference type="NCBI Taxonomy" id="1265"/>
    <lineage>
        <taxon>Bacteria</taxon>
        <taxon>Bacillati</taxon>
        <taxon>Bacillota</taxon>
        <taxon>Clostridia</taxon>
        <taxon>Eubacteriales</taxon>
        <taxon>Oscillospiraceae</taxon>
        <taxon>Ruminococcus</taxon>
    </lineage>
</organism>
<evidence type="ECO:0000313" key="3">
    <source>
        <dbReference type="EMBL" id="SFW29526.1"/>
    </source>
</evidence>
<keyword evidence="2" id="KW-1133">Transmembrane helix</keyword>
<sequence>MNKEEKRAAARLRWERFKKGKFYWILYEKGILYFILSFLIPFSILWYAFGSYGIHPFGDRQILVVDLWHQYYPFFRVVREKLINGGSFLYSWENGLGTNFLSLISYYAASPLNWLSVFFDDDHVRDAMTFILSCKIGFAGAFFSTFLRYTYKRKDFSICMFSVMYALCSYTLGYYWNVMWFDTVALFPLVMLGIVALCREGKWKVFTIALMLSLVANYYIGYFTCIFSVFMFASASIIECKGIKDWFRKLFLMIRSSIIGVGLGGFMLLPAYFGLKLTYSANNTMPRDISFYEDWRKIFAHLLSYDAPTKVDGLPNFACGMLAVLLFGVFLFSFGIKIREKISSLLMLALIAVSCNMNILNFIWHGFHFTNQIPYRFAFIFSFVLAAAAYRAYDIILSRGIKIYQLVLMVIAPVAVVVLNYYAAGKKFEFDGALRSSVIITGAFWLIFIAAKIFPFKTPKMRNAMMTLALAAALFSEFVSNAQIGAKTVDNTSYNDYPTRYEEVEELLECTRKTDKSLFYRTEMSQTYTLNDSALYGYRGLSQFSSSANVSVTTLCKRLGLYASEAGNRYYYRTSTPVVNSLMGIKYIIKKDGELNSEEWVLEKIQTADTTNLYENRYPLALGFMVDENILNMVDNSGANPFEYQNELIRCATGVEEKLFVAQPVALAEYDGLEVTKNGYGNYTFQNETDQPTGSAIYTFDCIDGSYLYGYANGTGGTCDSLEIKCGDVLIDSGKLIDSYPIVFPMGNGQGGESSTVRIISNEKHKSGNFKIMVYALSQDTFEKAYCALADEQLRIKRFKDTDILGSVEAKRDGIMFLSIPYEKGWSVYIDGEKAETFKLLQAVLGVRVTAGRHDIELKYTPEGFPLGVTISLLSFVLFVFCIVCDRRRRIRRQTLAAEAAAAKAAAEQEENPYRQGAAIYDQLGIPDPMDIIGRVEDSEVVLYDGSETAEKEADNAQSESDDSLQRH</sequence>
<evidence type="ECO:0000256" key="1">
    <source>
        <dbReference type="SAM" id="MobiDB-lite"/>
    </source>
</evidence>
<feature type="transmembrane region" description="Helical" evidence="2">
    <location>
        <begin position="250"/>
        <end position="273"/>
    </location>
</feature>
<dbReference type="Pfam" id="PF09586">
    <property type="entry name" value="YfhO"/>
    <property type="match status" value="1"/>
</dbReference>
<feature type="transmembrane region" description="Helical" evidence="2">
    <location>
        <begin position="127"/>
        <end position="149"/>
    </location>
</feature>
<dbReference type="EMBL" id="FPIP01000003">
    <property type="protein sequence ID" value="SFW29526.1"/>
    <property type="molecule type" value="Genomic_DNA"/>
</dbReference>
<keyword evidence="2" id="KW-0812">Transmembrane</keyword>
<reference evidence="3 4" key="1">
    <citation type="submission" date="2016-11" db="EMBL/GenBank/DDBJ databases">
        <authorList>
            <person name="Jaros S."/>
            <person name="Januszkiewicz K."/>
            <person name="Wedrychowicz H."/>
        </authorList>
    </citation>
    <scope>NUCLEOTIDE SEQUENCE [LARGE SCALE GENOMIC DNA]</scope>
    <source>
        <strain evidence="3 4">YL228</strain>
    </source>
</reference>
<dbReference type="RefSeq" id="WP_072299944.1">
    <property type="nucleotide sequence ID" value="NZ_FPIP01000003.1"/>
</dbReference>
<protein>
    <submittedName>
        <fullName evidence="3">Uncharacterized membrane protein YfhO</fullName>
    </submittedName>
</protein>
<feature type="transmembrane region" description="Helical" evidence="2">
    <location>
        <begin position="436"/>
        <end position="454"/>
    </location>
</feature>
<dbReference type="Proteomes" id="UP000183461">
    <property type="component" value="Unassembled WGS sequence"/>
</dbReference>
<feature type="transmembrane region" description="Helical" evidence="2">
    <location>
        <begin position="466"/>
        <end position="486"/>
    </location>
</feature>
<proteinExistence type="predicted"/>
<gene>
    <name evidence="3" type="ORF">SAMN02910280_1636</name>
</gene>
<feature type="transmembrane region" description="Helical" evidence="2">
    <location>
        <begin position="373"/>
        <end position="391"/>
    </location>
</feature>
<feature type="transmembrane region" description="Helical" evidence="2">
    <location>
        <begin position="346"/>
        <end position="367"/>
    </location>
</feature>
<keyword evidence="2" id="KW-0472">Membrane</keyword>
<evidence type="ECO:0000256" key="2">
    <source>
        <dbReference type="SAM" id="Phobius"/>
    </source>
</evidence>
<accession>A0A1K1N597</accession>
<feature type="transmembrane region" description="Helical" evidence="2">
    <location>
        <begin position="219"/>
        <end position="238"/>
    </location>
</feature>